<keyword evidence="2" id="KW-1185">Reference proteome</keyword>
<gene>
    <name evidence="1" type="ORF">M8818_006660</name>
</gene>
<evidence type="ECO:0000313" key="1">
    <source>
        <dbReference type="EMBL" id="KAK8196495.1"/>
    </source>
</evidence>
<evidence type="ECO:0000313" key="2">
    <source>
        <dbReference type="Proteomes" id="UP001320706"/>
    </source>
</evidence>
<protein>
    <submittedName>
        <fullName evidence="1">Uncharacterized protein</fullName>
    </submittedName>
</protein>
<comment type="caution">
    <text evidence="1">The sequence shown here is derived from an EMBL/GenBank/DDBJ whole genome shotgun (WGS) entry which is preliminary data.</text>
</comment>
<accession>A0ACC3S4S7</accession>
<organism evidence="1 2">
    <name type="scientific">Zalaria obscura</name>
    <dbReference type="NCBI Taxonomy" id="2024903"/>
    <lineage>
        <taxon>Eukaryota</taxon>
        <taxon>Fungi</taxon>
        <taxon>Dikarya</taxon>
        <taxon>Ascomycota</taxon>
        <taxon>Pezizomycotina</taxon>
        <taxon>Dothideomycetes</taxon>
        <taxon>Dothideomycetidae</taxon>
        <taxon>Dothideales</taxon>
        <taxon>Zalariaceae</taxon>
        <taxon>Zalaria</taxon>
    </lineage>
</organism>
<dbReference type="EMBL" id="JAMKPW020000041">
    <property type="protein sequence ID" value="KAK8196495.1"/>
    <property type="molecule type" value="Genomic_DNA"/>
</dbReference>
<proteinExistence type="predicted"/>
<name>A0ACC3S4S7_9PEZI</name>
<reference evidence="1" key="1">
    <citation type="submission" date="2024-02" db="EMBL/GenBank/DDBJ databases">
        <title>Metagenome Assembled Genome of Zalaria obscura JY119.</title>
        <authorList>
            <person name="Vighnesh L."/>
            <person name="Jagadeeshwari U."/>
            <person name="Venkata Ramana C."/>
            <person name="Sasikala C."/>
        </authorList>
    </citation>
    <scope>NUCLEOTIDE SEQUENCE</scope>
    <source>
        <strain evidence="1">JY119</strain>
    </source>
</reference>
<dbReference type="Proteomes" id="UP001320706">
    <property type="component" value="Unassembled WGS sequence"/>
</dbReference>
<sequence length="91" mass="10692">MVWLQSNALDRQHSFGRRGREDEGMYLIRLIVLCQLFPPCKDAPQWQDIKVTAGVNGFPAKRAWTIWDLDFMVEFDQPITWKPHIALRPQP</sequence>